<evidence type="ECO:0000256" key="1">
    <source>
        <dbReference type="SAM" id="SignalP"/>
    </source>
</evidence>
<sequence>MHTGRGLSLIMSTAIAVAAVVTSAATILAPSTSAASVSTRTVADTQVAAQPAAPVYIRHRQSQKCLDGSVSQGVRLNTCNATNYQQWEYFTND</sequence>
<reference evidence="2 3" key="1">
    <citation type="journal article" date="2012" name="BMC Genomics">
        <title>Complete genome sequence of Saccharothrix espanaensis DSM 44229T and comparison to the other completely sequenced Pseudonocardiaceae.</title>
        <authorList>
            <person name="Strobel T."/>
            <person name="Al-Dilaimi A."/>
            <person name="Blom J."/>
            <person name="Gessner A."/>
            <person name="Kalinowski J."/>
            <person name="Luzhetska M."/>
            <person name="Puhler A."/>
            <person name="Szczepanowski R."/>
            <person name="Bechthold A."/>
            <person name="Ruckert C."/>
        </authorList>
    </citation>
    <scope>NUCLEOTIDE SEQUENCE [LARGE SCALE GENOMIC DNA]</scope>
    <source>
        <strain evidence="3">ATCC 51144 / DSM 44229 / JCM 9112 / NBRC 15066 / NRRL 15764</strain>
    </source>
</reference>
<proteinExistence type="predicted"/>
<feature type="chain" id="PRO_5039460547" description="Secreted protein" evidence="1">
    <location>
        <begin position="19"/>
        <end position="93"/>
    </location>
</feature>
<dbReference type="BioCyc" id="SESP1179773:BN6_RS23485-MONOMER"/>
<dbReference type="PATRIC" id="fig|1179773.3.peg.4868"/>
<name>K0K1C9_SACES</name>
<evidence type="ECO:0008006" key="4">
    <source>
        <dbReference type="Google" id="ProtNLM"/>
    </source>
</evidence>
<protein>
    <recommendedName>
        <fullName evidence="4">Secreted protein</fullName>
    </recommendedName>
</protein>
<dbReference type="OrthoDB" id="3534750at2"/>
<dbReference type="RefSeq" id="WP_015102238.1">
    <property type="nucleotide sequence ID" value="NC_019673.1"/>
</dbReference>
<dbReference type="EMBL" id="HE804045">
    <property type="protein sequence ID" value="CCH32126.1"/>
    <property type="molecule type" value="Genomic_DNA"/>
</dbReference>
<dbReference type="KEGG" id="sesp:BN6_48540"/>
<accession>K0K1C9</accession>
<dbReference type="HOGENOM" id="CLU_2397816_0_0_11"/>
<keyword evidence="3" id="KW-1185">Reference proteome</keyword>
<dbReference type="AlphaFoldDB" id="K0K1C9"/>
<dbReference type="SUPFAM" id="SSF50370">
    <property type="entry name" value="Ricin B-like lectins"/>
    <property type="match status" value="1"/>
</dbReference>
<organism evidence="2 3">
    <name type="scientific">Saccharothrix espanaensis (strain ATCC 51144 / DSM 44229 / JCM 9112 / NBRC 15066 / NRRL 15764)</name>
    <dbReference type="NCBI Taxonomy" id="1179773"/>
    <lineage>
        <taxon>Bacteria</taxon>
        <taxon>Bacillati</taxon>
        <taxon>Actinomycetota</taxon>
        <taxon>Actinomycetes</taxon>
        <taxon>Pseudonocardiales</taxon>
        <taxon>Pseudonocardiaceae</taxon>
        <taxon>Saccharothrix</taxon>
    </lineage>
</organism>
<dbReference type="Gene3D" id="2.80.10.50">
    <property type="match status" value="1"/>
</dbReference>
<dbReference type="Proteomes" id="UP000006281">
    <property type="component" value="Chromosome"/>
</dbReference>
<dbReference type="InterPro" id="IPR035992">
    <property type="entry name" value="Ricin_B-like_lectins"/>
</dbReference>
<keyword evidence="1" id="KW-0732">Signal</keyword>
<gene>
    <name evidence="2" type="ordered locus">BN6_48540</name>
</gene>
<evidence type="ECO:0000313" key="3">
    <source>
        <dbReference type="Proteomes" id="UP000006281"/>
    </source>
</evidence>
<feature type="signal peptide" evidence="1">
    <location>
        <begin position="1"/>
        <end position="18"/>
    </location>
</feature>
<evidence type="ECO:0000313" key="2">
    <source>
        <dbReference type="EMBL" id="CCH32126.1"/>
    </source>
</evidence>